<evidence type="ECO:0000259" key="10">
    <source>
        <dbReference type="SMART" id="SM00387"/>
    </source>
</evidence>
<dbReference type="Proteomes" id="UP000616839">
    <property type="component" value="Unassembled WGS sequence"/>
</dbReference>
<keyword evidence="12" id="KW-1185">Reference proteome</keyword>
<keyword evidence="9" id="KW-0812">Transmembrane</keyword>
<keyword evidence="8" id="KW-0902">Two-component regulatory system</keyword>
<feature type="transmembrane region" description="Helical" evidence="9">
    <location>
        <begin position="126"/>
        <end position="152"/>
    </location>
</feature>
<keyword evidence="7" id="KW-0067">ATP-binding</keyword>
<keyword evidence="6" id="KW-0418">Kinase</keyword>
<keyword evidence="4" id="KW-0808">Transferase</keyword>
<evidence type="ECO:0000256" key="4">
    <source>
        <dbReference type="ARBA" id="ARBA00022679"/>
    </source>
</evidence>
<dbReference type="Pfam" id="PF07730">
    <property type="entry name" value="HisKA_3"/>
    <property type="match status" value="1"/>
</dbReference>
<evidence type="ECO:0000256" key="9">
    <source>
        <dbReference type="SAM" id="Phobius"/>
    </source>
</evidence>
<evidence type="ECO:0000256" key="8">
    <source>
        <dbReference type="ARBA" id="ARBA00023012"/>
    </source>
</evidence>
<keyword evidence="9" id="KW-0472">Membrane</keyword>
<dbReference type="RefSeq" id="WP_192141356.1">
    <property type="nucleotide sequence ID" value="NZ_JACYXZ010000001.1"/>
</dbReference>
<feature type="transmembrane region" description="Helical" evidence="9">
    <location>
        <begin position="12"/>
        <end position="29"/>
    </location>
</feature>
<dbReference type="InterPro" id="IPR011712">
    <property type="entry name" value="Sig_transdc_His_kin_sub3_dim/P"/>
</dbReference>
<keyword evidence="3" id="KW-0597">Phosphoprotein</keyword>
<organism evidence="11 12">
    <name type="scientific">Nocardioides donggukensis</name>
    <dbReference type="NCBI Taxonomy" id="2774019"/>
    <lineage>
        <taxon>Bacteria</taxon>
        <taxon>Bacillati</taxon>
        <taxon>Actinomycetota</taxon>
        <taxon>Actinomycetes</taxon>
        <taxon>Propionibacteriales</taxon>
        <taxon>Nocardioidaceae</taxon>
        <taxon>Nocardioides</taxon>
    </lineage>
</organism>
<evidence type="ECO:0000256" key="2">
    <source>
        <dbReference type="ARBA" id="ARBA00012438"/>
    </source>
</evidence>
<dbReference type="GO" id="GO:0000155">
    <property type="term" value="F:phosphorelay sensor kinase activity"/>
    <property type="evidence" value="ECO:0007669"/>
    <property type="project" value="InterPro"/>
</dbReference>
<feature type="domain" description="Histidine kinase/HSP90-like ATPase" evidence="10">
    <location>
        <begin position="418"/>
        <end position="510"/>
    </location>
</feature>
<proteinExistence type="predicted"/>
<feature type="transmembrane region" description="Helical" evidence="9">
    <location>
        <begin position="69"/>
        <end position="94"/>
    </location>
</feature>
<dbReference type="AlphaFoldDB" id="A0A927K3K1"/>
<comment type="catalytic activity">
    <reaction evidence="1">
        <text>ATP + protein L-histidine = ADP + protein N-phospho-L-histidine.</text>
        <dbReference type="EC" id="2.7.13.3"/>
    </reaction>
</comment>
<feature type="transmembrane region" description="Helical" evidence="9">
    <location>
        <begin position="100"/>
        <end position="119"/>
    </location>
</feature>
<keyword evidence="9" id="KW-1133">Transmembrane helix</keyword>
<reference evidence="11" key="1">
    <citation type="submission" date="2020-09" db="EMBL/GenBank/DDBJ databases">
        <title>Nocardioides sp. strain MJB4 16S ribosomal RNA gene Genome sequencing and assembly.</title>
        <authorList>
            <person name="Kim I."/>
        </authorList>
    </citation>
    <scope>NUCLEOTIDE SEQUENCE</scope>
    <source>
        <strain evidence="11">MJB4</strain>
    </source>
</reference>
<dbReference type="InterPro" id="IPR050482">
    <property type="entry name" value="Sensor_HK_TwoCompSys"/>
</dbReference>
<dbReference type="EC" id="2.7.13.3" evidence="2"/>
<evidence type="ECO:0000256" key="5">
    <source>
        <dbReference type="ARBA" id="ARBA00022741"/>
    </source>
</evidence>
<sequence>MDDRTRLASLSAGARVFALVALAAPIAVIGDDRAILNAILISAGWMLATFTDGLRGVPAIPALSVEAGLVTALAALSLAESTVLLPALVVPAFIGGLLKGHRGIAAVLATEVGVLGMALSTGRLELTAAIVGASLTWLMVGLGFGVVGSFVARTTSAATTTSYRDARELITQLLKLSGQLTEGLDPVSISDNILTLVRADVPLVGSVVYAVNGSAFVPLLEGEPDATQRDHHETLCRMVLVSGRPAKAQRELGIPLRTDAGLVGVVVGTLAPWSNERSGSLEGDLLALTERLAPAALQLDTAMLFREVRDEATAEERQRLAREMHDGVAQDLASLGYLIDDLAVGSADHQADQVAELRRELSNVVSEFRESVFGLRSESRDSRSLGARIEALADHLGRRSGVQVTVDLDECSGRLRPAVEAEVLRIAQEGINNAIKHARTARIDVSCRVRTPGAELVVRDFGRGLQRGRDDSHGVRIMRERARRIGAELELHNAVQGPGTVLRLTLDPTTRLQTSATERTGQA</sequence>
<evidence type="ECO:0000313" key="12">
    <source>
        <dbReference type="Proteomes" id="UP000616839"/>
    </source>
</evidence>
<accession>A0A927K3K1</accession>
<evidence type="ECO:0000313" key="11">
    <source>
        <dbReference type="EMBL" id="MBD8869151.1"/>
    </source>
</evidence>
<evidence type="ECO:0000256" key="1">
    <source>
        <dbReference type="ARBA" id="ARBA00000085"/>
    </source>
</evidence>
<evidence type="ECO:0000256" key="3">
    <source>
        <dbReference type="ARBA" id="ARBA00022553"/>
    </source>
</evidence>
<dbReference type="GO" id="GO:0046983">
    <property type="term" value="F:protein dimerization activity"/>
    <property type="evidence" value="ECO:0007669"/>
    <property type="project" value="InterPro"/>
</dbReference>
<dbReference type="CDD" id="cd16917">
    <property type="entry name" value="HATPase_UhpB-NarQ-NarX-like"/>
    <property type="match status" value="1"/>
</dbReference>
<dbReference type="PANTHER" id="PTHR24421">
    <property type="entry name" value="NITRATE/NITRITE SENSOR PROTEIN NARX-RELATED"/>
    <property type="match status" value="1"/>
</dbReference>
<dbReference type="Gene3D" id="1.20.5.1930">
    <property type="match status" value="1"/>
</dbReference>
<dbReference type="Gene3D" id="3.30.565.10">
    <property type="entry name" value="Histidine kinase-like ATPase, C-terminal domain"/>
    <property type="match status" value="1"/>
</dbReference>
<protein>
    <recommendedName>
        <fullName evidence="2">histidine kinase</fullName>
        <ecNumber evidence="2">2.7.13.3</ecNumber>
    </recommendedName>
</protein>
<gene>
    <name evidence="11" type="ORF">IE331_05895</name>
</gene>
<feature type="transmembrane region" description="Helical" evidence="9">
    <location>
        <begin position="35"/>
        <end position="57"/>
    </location>
</feature>
<comment type="caution">
    <text evidence="11">The sequence shown here is derived from an EMBL/GenBank/DDBJ whole genome shotgun (WGS) entry which is preliminary data.</text>
</comment>
<dbReference type="PANTHER" id="PTHR24421:SF10">
    <property type="entry name" value="NITRATE_NITRITE SENSOR PROTEIN NARQ"/>
    <property type="match status" value="1"/>
</dbReference>
<dbReference type="GO" id="GO:0016020">
    <property type="term" value="C:membrane"/>
    <property type="evidence" value="ECO:0007669"/>
    <property type="project" value="InterPro"/>
</dbReference>
<dbReference type="InterPro" id="IPR036890">
    <property type="entry name" value="HATPase_C_sf"/>
</dbReference>
<dbReference type="SMART" id="SM00387">
    <property type="entry name" value="HATPase_c"/>
    <property type="match status" value="1"/>
</dbReference>
<dbReference type="EMBL" id="JACYXZ010000001">
    <property type="protein sequence ID" value="MBD8869151.1"/>
    <property type="molecule type" value="Genomic_DNA"/>
</dbReference>
<name>A0A927K3K1_9ACTN</name>
<dbReference type="GO" id="GO:0005524">
    <property type="term" value="F:ATP binding"/>
    <property type="evidence" value="ECO:0007669"/>
    <property type="project" value="UniProtKB-KW"/>
</dbReference>
<evidence type="ECO:0000256" key="7">
    <source>
        <dbReference type="ARBA" id="ARBA00022840"/>
    </source>
</evidence>
<dbReference type="InterPro" id="IPR003594">
    <property type="entry name" value="HATPase_dom"/>
</dbReference>
<evidence type="ECO:0000256" key="6">
    <source>
        <dbReference type="ARBA" id="ARBA00022777"/>
    </source>
</evidence>
<dbReference type="SUPFAM" id="SSF55874">
    <property type="entry name" value="ATPase domain of HSP90 chaperone/DNA topoisomerase II/histidine kinase"/>
    <property type="match status" value="1"/>
</dbReference>
<keyword evidence="5" id="KW-0547">Nucleotide-binding</keyword>